<protein>
    <submittedName>
        <fullName evidence="4">Putative 4-hydroxythreonine-4-phosphate dehydrogenase</fullName>
    </submittedName>
</protein>
<dbReference type="NCBIfam" id="TIGR00557">
    <property type="entry name" value="pdxA"/>
    <property type="match status" value="1"/>
</dbReference>
<dbReference type="Proteomes" id="UP000194003">
    <property type="component" value="Unassembled WGS sequence"/>
</dbReference>
<dbReference type="GO" id="GO:0046872">
    <property type="term" value="F:metal ion binding"/>
    <property type="evidence" value="ECO:0007669"/>
    <property type="project" value="UniProtKB-KW"/>
</dbReference>
<dbReference type="Pfam" id="PF04166">
    <property type="entry name" value="PdxA"/>
    <property type="match status" value="1"/>
</dbReference>
<keyword evidence="2" id="KW-0560">Oxidoreductase</keyword>
<gene>
    <name evidence="4" type="ORF">MAIT1_03426</name>
</gene>
<evidence type="ECO:0000256" key="1">
    <source>
        <dbReference type="ARBA" id="ARBA00022723"/>
    </source>
</evidence>
<sequence length="346" mass="36476">MGDPAGVGPELVLKAFVARSTDAPRWVWLGDPEVLAWAARAVGLPCSLAVLSDVREAQGLDPKALPVLPTTHKVDRDHLHFGVAHGGHAQAVVESIRMACDLAMGGLVDGVATPPINKSALHLGGFDIPGHTELLGQFTHSATPPVMMLAGRGLRVIPATIHQSLASVPQALTVEGLAQTLVTTAVALAQDFSLPHPPHIAVTGLNPHAGEAGAFGDEESRIIEPAMALASTMLQSTGLISRWEMTGPWPADSLFSERSRSRYDAIVCMYHDQALIPIKMLAFGEAVNITLGLPIVRASVDHGTAYDLAGRGAADHRSLLIAIESAAQMAASRRMWRAQHGEAAHA</sequence>
<dbReference type="InterPro" id="IPR005255">
    <property type="entry name" value="PdxA_fam"/>
</dbReference>
<name>A0A1Y2K6H9_9PROT</name>
<dbReference type="STRING" id="1434232.MAIT1_03426"/>
<dbReference type="PANTHER" id="PTHR30004">
    <property type="entry name" value="4-HYDROXYTHREONINE-4-PHOSPHATE DEHYDROGENASE"/>
    <property type="match status" value="1"/>
</dbReference>
<dbReference type="SUPFAM" id="SSF53659">
    <property type="entry name" value="Isocitrate/Isopropylmalate dehydrogenase-like"/>
    <property type="match status" value="1"/>
</dbReference>
<keyword evidence="1" id="KW-0479">Metal-binding</keyword>
<dbReference type="Gene3D" id="3.40.718.10">
    <property type="entry name" value="Isopropylmalate Dehydrogenase"/>
    <property type="match status" value="1"/>
</dbReference>
<reference evidence="4 5" key="1">
    <citation type="journal article" date="2016" name="BMC Genomics">
        <title>Combined genomic and structural analyses of a cultured magnetotactic bacterium reveals its niche adaptation to a dynamic environment.</title>
        <authorList>
            <person name="Araujo A.C."/>
            <person name="Morillo V."/>
            <person name="Cypriano J."/>
            <person name="Teixeira L.C."/>
            <person name="Leao P."/>
            <person name="Lyra S."/>
            <person name="Almeida L.G."/>
            <person name="Bazylinski D.A."/>
            <person name="Vasconcellos A.T."/>
            <person name="Abreu F."/>
            <person name="Lins U."/>
        </authorList>
    </citation>
    <scope>NUCLEOTIDE SEQUENCE [LARGE SCALE GENOMIC DNA]</scope>
    <source>
        <strain evidence="4 5">IT-1</strain>
    </source>
</reference>
<evidence type="ECO:0000313" key="4">
    <source>
        <dbReference type="EMBL" id="OSM05261.1"/>
    </source>
</evidence>
<dbReference type="PANTHER" id="PTHR30004:SF6">
    <property type="entry name" value="D-THREONATE 4-PHOSPHATE DEHYDROGENASE"/>
    <property type="match status" value="1"/>
</dbReference>
<keyword evidence="5" id="KW-1185">Reference proteome</keyword>
<organism evidence="4 5">
    <name type="scientific">Magnetofaba australis IT-1</name>
    <dbReference type="NCBI Taxonomy" id="1434232"/>
    <lineage>
        <taxon>Bacteria</taxon>
        <taxon>Pseudomonadati</taxon>
        <taxon>Pseudomonadota</taxon>
        <taxon>Magnetococcia</taxon>
        <taxon>Magnetococcales</taxon>
        <taxon>Magnetococcaceae</taxon>
        <taxon>Magnetofaba</taxon>
    </lineage>
</organism>
<keyword evidence="3" id="KW-0520">NAD</keyword>
<dbReference type="GO" id="GO:0016491">
    <property type="term" value="F:oxidoreductase activity"/>
    <property type="evidence" value="ECO:0007669"/>
    <property type="project" value="UniProtKB-KW"/>
</dbReference>
<dbReference type="AlphaFoldDB" id="A0A1Y2K6H9"/>
<accession>A0A1Y2K6H9</accession>
<comment type="caution">
    <text evidence="4">The sequence shown here is derived from an EMBL/GenBank/DDBJ whole genome shotgun (WGS) entry which is preliminary data.</text>
</comment>
<dbReference type="GO" id="GO:0051287">
    <property type="term" value="F:NAD binding"/>
    <property type="evidence" value="ECO:0007669"/>
    <property type="project" value="InterPro"/>
</dbReference>
<evidence type="ECO:0000313" key="5">
    <source>
        <dbReference type="Proteomes" id="UP000194003"/>
    </source>
</evidence>
<evidence type="ECO:0000256" key="2">
    <source>
        <dbReference type="ARBA" id="ARBA00023002"/>
    </source>
</evidence>
<evidence type="ECO:0000256" key="3">
    <source>
        <dbReference type="ARBA" id="ARBA00023027"/>
    </source>
</evidence>
<proteinExistence type="predicted"/>
<dbReference type="EMBL" id="LVJN01000018">
    <property type="protein sequence ID" value="OSM05261.1"/>
    <property type="molecule type" value="Genomic_DNA"/>
</dbReference>